<gene>
    <name evidence="13" type="ORF">HF521_019526</name>
</gene>
<dbReference type="GO" id="GO:0005765">
    <property type="term" value="C:lysosomal membrane"/>
    <property type="evidence" value="ECO:0007669"/>
    <property type="project" value="UniProtKB-SubCell"/>
</dbReference>
<feature type="transmembrane region" description="Helical" evidence="10">
    <location>
        <begin position="317"/>
        <end position="338"/>
    </location>
</feature>
<feature type="compositionally biased region" description="Low complexity" evidence="9">
    <location>
        <begin position="42"/>
        <end position="133"/>
    </location>
</feature>
<dbReference type="InterPro" id="IPR048528">
    <property type="entry name" value="Lamp2-like_luminal"/>
</dbReference>
<sequence>MKPASVHFIAAVFVLATAFTSAQGDARRPKPPASMAPADLFSSTAPTSSETTAHTNVTTHKTTTHKTTTPKVTTAPPTTPNVTTAPPTTPNVTTAAPTTHNATTANVTTAPPTTHNTTTANVTTVPPTTHNTTTANITTATTATPPTPKPTQPTNITVGNYTVKDGNKLCIMVQAAIQVQVNNSQMVGTYIVPGSADSTGKCESNTASLMITLKEGYVSMNFAKNDTTKMVFVNAVAVNLTYAFKSGVLSHLVKKNESVQLFSMTASHSYSCKSESVFLGNGIYLMFSQDRMQAFNFTNNQFGPIDLCKADQPDYRVAIGVGVVLLILIVIVVIAYLISRRKRTDGYQTL</sequence>
<evidence type="ECO:0000256" key="3">
    <source>
        <dbReference type="ARBA" id="ARBA00022729"/>
    </source>
</evidence>
<evidence type="ECO:0000313" key="14">
    <source>
        <dbReference type="Proteomes" id="UP000606274"/>
    </source>
</evidence>
<keyword evidence="14" id="KW-1185">Reference proteome</keyword>
<keyword evidence="8" id="KW-0458">Lysosome</keyword>
<feature type="region of interest" description="Disordered" evidence="9">
    <location>
        <begin position="22"/>
        <end position="133"/>
    </location>
</feature>
<evidence type="ECO:0000256" key="11">
    <source>
        <dbReference type="SAM" id="SignalP"/>
    </source>
</evidence>
<feature type="chain" id="PRO_5035923477" description="Lysosome-associated membrane glycoprotein 2-like luminal domain-containing protein" evidence="11">
    <location>
        <begin position="23"/>
        <end position="350"/>
    </location>
</feature>
<dbReference type="InterPro" id="IPR002000">
    <property type="entry name" value="Lysosome-assoc_membr_glycop"/>
</dbReference>
<keyword evidence="7" id="KW-0325">Glycoprotein</keyword>
<dbReference type="Pfam" id="PF01299">
    <property type="entry name" value="Lamp2-like_luminal"/>
    <property type="match status" value="1"/>
</dbReference>
<comment type="caution">
    <text evidence="8">Lacks conserved residue(s) required for the propagation of feature annotation.</text>
</comment>
<evidence type="ECO:0000256" key="2">
    <source>
        <dbReference type="ARBA" id="ARBA00022692"/>
    </source>
</evidence>
<evidence type="ECO:0000256" key="8">
    <source>
        <dbReference type="PROSITE-ProRule" id="PRU00740"/>
    </source>
</evidence>
<comment type="subcellular location">
    <subcellularLocation>
        <location evidence="1">Endosome membrane</location>
        <topology evidence="1">Single-pass type I membrane protein</topology>
    </subcellularLocation>
    <subcellularLocation>
        <location evidence="8">Lysosome membrane</location>
        <topology evidence="8">Single-pass type I membrane protein</topology>
    </subcellularLocation>
</comment>
<dbReference type="AlphaFoldDB" id="A0A8T0BGB5"/>
<reference evidence="13" key="1">
    <citation type="submission" date="2020-08" db="EMBL/GenBank/DDBJ databases">
        <title>Chromosome-level assembly of Southern catfish (Silurus meridionalis) provides insights into visual adaptation to the nocturnal and benthic lifestyles.</title>
        <authorList>
            <person name="Zhang Y."/>
            <person name="Wang D."/>
            <person name="Peng Z."/>
        </authorList>
    </citation>
    <scope>NUCLEOTIDE SEQUENCE</scope>
    <source>
        <strain evidence="13">SWU-2019-XX</strain>
        <tissue evidence="13">Muscle</tissue>
    </source>
</reference>
<evidence type="ECO:0000256" key="6">
    <source>
        <dbReference type="ARBA" id="ARBA00023136"/>
    </source>
</evidence>
<keyword evidence="5 10" id="KW-1133">Transmembrane helix</keyword>
<feature type="domain" description="Lysosome-associated membrane glycoprotein 2-like luminal" evidence="12">
    <location>
        <begin position="157"/>
        <end position="297"/>
    </location>
</feature>
<dbReference type="Proteomes" id="UP000606274">
    <property type="component" value="Unassembled WGS sequence"/>
</dbReference>
<dbReference type="GO" id="GO:0072594">
    <property type="term" value="P:establishment of protein localization to organelle"/>
    <property type="evidence" value="ECO:0007669"/>
    <property type="project" value="TreeGrafter"/>
</dbReference>
<protein>
    <recommendedName>
        <fullName evidence="12">Lysosome-associated membrane glycoprotein 2-like luminal domain-containing protein</fullName>
    </recommendedName>
</protein>
<comment type="similarity">
    <text evidence="8">Belongs to the LAMP family.</text>
</comment>
<keyword evidence="6 8" id="KW-0472">Membrane</keyword>
<feature type="signal peptide" evidence="11">
    <location>
        <begin position="1"/>
        <end position="22"/>
    </location>
</feature>
<name>A0A8T0BGB5_SILME</name>
<evidence type="ECO:0000256" key="10">
    <source>
        <dbReference type="SAM" id="Phobius"/>
    </source>
</evidence>
<dbReference type="GO" id="GO:0031902">
    <property type="term" value="C:late endosome membrane"/>
    <property type="evidence" value="ECO:0007669"/>
    <property type="project" value="TreeGrafter"/>
</dbReference>
<evidence type="ECO:0000256" key="1">
    <source>
        <dbReference type="ARBA" id="ARBA00004530"/>
    </source>
</evidence>
<dbReference type="PANTHER" id="PTHR11506:SF2">
    <property type="entry name" value="MACROSIALIN"/>
    <property type="match status" value="1"/>
</dbReference>
<keyword evidence="4" id="KW-0967">Endosome</keyword>
<dbReference type="PRINTS" id="PR00336">
    <property type="entry name" value="LYSASSOCTDMP"/>
</dbReference>
<dbReference type="PROSITE" id="PS51407">
    <property type="entry name" value="LAMP_3"/>
    <property type="match status" value="1"/>
</dbReference>
<evidence type="ECO:0000256" key="7">
    <source>
        <dbReference type="ARBA" id="ARBA00023180"/>
    </source>
</evidence>
<dbReference type="Gene3D" id="2.40.160.110">
    <property type="match status" value="1"/>
</dbReference>
<dbReference type="EMBL" id="JABFDY010000006">
    <property type="protein sequence ID" value="KAF7706272.1"/>
    <property type="molecule type" value="Genomic_DNA"/>
</dbReference>
<keyword evidence="3 11" id="KW-0732">Signal</keyword>
<proteinExistence type="inferred from homology"/>
<keyword evidence="2 8" id="KW-0812">Transmembrane</keyword>
<evidence type="ECO:0000256" key="9">
    <source>
        <dbReference type="SAM" id="MobiDB-lite"/>
    </source>
</evidence>
<evidence type="ECO:0000313" key="13">
    <source>
        <dbReference type="EMBL" id="KAF7706272.1"/>
    </source>
</evidence>
<evidence type="ECO:0000256" key="5">
    <source>
        <dbReference type="ARBA" id="ARBA00022989"/>
    </source>
</evidence>
<comment type="caution">
    <text evidence="13">The sequence shown here is derived from an EMBL/GenBank/DDBJ whole genome shotgun (WGS) entry which is preliminary data.</text>
</comment>
<evidence type="ECO:0000259" key="12">
    <source>
        <dbReference type="Pfam" id="PF01299"/>
    </source>
</evidence>
<dbReference type="PANTHER" id="PTHR11506">
    <property type="entry name" value="LYSOSOME-ASSOCIATED MEMBRANE GLYCOPROTEIN"/>
    <property type="match status" value="1"/>
</dbReference>
<organism evidence="13 14">
    <name type="scientific">Silurus meridionalis</name>
    <name type="common">Southern catfish</name>
    <name type="synonym">Silurus soldatovi meridionalis</name>
    <dbReference type="NCBI Taxonomy" id="175797"/>
    <lineage>
        <taxon>Eukaryota</taxon>
        <taxon>Metazoa</taxon>
        <taxon>Chordata</taxon>
        <taxon>Craniata</taxon>
        <taxon>Vertebrata</taxon>
        <taxon>Euteleostomi</taxon>
        <taxon>Actinopterygii</taxon>
        <taxon>Neopterygii</taxon>
        <taxon>Teleostei</taxon>
        <taxon>Ostariophysi</taxon>
        <taxon>Siluriformes</taxon>
        <taxon>Siluridae</taxon>
        <taxon>Silurus</taxon>
    </lineage>
</organism>
<evidence type="ECO:0000256" key="4">
    <source>
        <dbReference type="ARBA" id="ARBA00022753"/>
    </source>
</evidence>
<accession>A0A8T0BGB5</accession>
<dbReference type="GO" id="GO:0005886">
    <property type="term" value="C:plasma membrane"/>
    <property type="evidence" value="ECO:0007669"/>
    <property type="project" value="TreeGrafter"/>
</dbReference>